<dbReference type="InterPro" id="IPR036412">
    <property type="entry name" value="HAD-like_sf"/>
</dbReference>
<dbReference type="GeneID" id="112282051"/>
<gene>
    <name evidence="4" type="primary">LOC112282051</name>
    <name evidence="3" type="ORF">PHYPA_007616</name>
</gene>
<dbReference type="EMBL" id="ABEU02000005">
    <property type="protein sequence ID" value="PNR53941.1"/>
    <property type="molecule type" value="Genomic_DNA"/>
</dbReference>
<dbReference type="InterPro" id="IPR005519">
    <property type="entry name" value="Acid_phosphat_B-like"/>
</dbReference>
<dbReference type="OrthoDB" id="59415at2759"/>
<sequence>MADAPLLGLQGGDDVLDEASADAAAGPVPITVPRSFSYRLDAGNDLLGSRRSSAASLFSSRLESTNSLLSIGRDSEFGSRYGFGNTYVQIDDTGIYLSSLAVTIILSAVATLGIVFFTLVVTLAVMLGQCEDKPKILEKPNQCASFALSAEVYNLRNWTLPQDCITNAEIYIGSGQYYVDFALAIDAARTYLRSVVVESDGRDLLVLDLDDTMLSSLPLLRLHHFGAEYFKQDVWDGYVNLAKMPPLDPMLSLYKELKALNWSIAIISDRDEGQRNATVTNLNSAGYKDYILILRSEPGPIVDFKSKSRLELEKQGFRLWAGIGDQWSDLTGQAVGKRTFKLPNSLYYA</sequence>
<dbReference type="Gramene" id="Pp3c5_13290V3.1">
    <property type="protein sequence ID" value="Pp3c5_13290V3.1"/>
    <property type="gene ID" value="Pp3c5_13290"/>
</dbReference>
<dbReference type="Gramene" id="Pp3c5_13290V3.2">
    <property type="protein sequence ID" value="Pp3c5_13290V3.2"/>
    <property type="gene ID" value="Pp3c5_13290"/>
</dbReference>
<dbReference type="EnsemblPlants" id="Pp3c5_13290V3.1">
    <property type="protein sequence ID" value="Pp3c5_13290V3.1"/>
    <property type="gene ID" value="Pp3c5_13290"/>
</dbReference>
<dbReference type="SUPFAM" id="SSF56784">
    <property type="entry name" value="HAD-like"/>
    <property type="match status" value="1"/>
</dbReference>
<evidence type="ECO:0000256" key="1">
    <source>
        <dbReference type="ARBA" id="ARBA00022729"/>
    </source>
</evidence>
<protein>
    <recommendedName>
        <fullName evidence="6">Acid phosphatase</fullName>
    </recommendedName>
</protein>
<organism evidence="3">
    <name type="scientific">Physcomitrium patens</name>
    <name type="common">Spreading-leaved earth moss</name>
    <name type="synonym">Physcomitrella patens</name>
    <dbReference type="NCBI Taxonomy" id="3218"/>
    <lineage>
        <taxon>Eukaryota</taxon>
        <taxon>Viridiplantae</taxon>
        <taxon>Streptophyta</taxon>
        <taxon>Embryophyta</taxon>
        <taxon>Bryophyta</taxon>
        <taxon>Bryophytina</taxon>
        <taxon>Bryopsida</taxon>
        <taxon>Funariidae</taxon>
        <taxon>Funariales</taxon>
        <taxon>Funariaceae</taxon>
        <taxon>Physcomitrium</taxon>
    </lineage>
</organism>
<evidence type="ECO:0000313" key="5">
    <source>
        <dbReference type="Proteomes" id="UP000006727"/>
    </source>
</evidence>
<evidence type="ECO:0000256" key="2">
    <source>
        <dbReference type="SAM" id="Phobius"/>
    </source>
</evidence>
<reference evidence="3 5" key="2">
    <citation type="journal article" date="2018" name="Plant J.">
        <title>The Physcomitrella patens chromosome-scale assembly reveals moss genome structure and evolution.</title>
        <authorList>
            <person name="Lang D."/>
            <person name="Ullrich K.K."/>
            <person name="Murat F."/>
            <person name="Fuchs J."/>
            <person name="Jenkins J."/>
            <person name="Haas F.B."/>
            <person name="Piednoel M."/>
            <person name="Gundlach H."/>
            <person name="Van Bel M."/>
            <person name="Meyberg R."/>
            <person name="Vives C."/>
            <person name="Morata J."/>
            <person name="Symeonidi A."/>
            <person name="Hiss M."/>
            <person name="Muchero W."/>
            <person name="Kamisugi Y."/>
            <person name="Saleh O."/>
            <person name="Blanc G."/>
            <person name="Decker E.L."/>
            <person name="van Gessel N."/>
            <person name="Grimwood J."/>
            <person name="Hayes R.D."/>
            <person name="Graham S.W."/>
            <person name="Gunter L.E."/>
            <person name="McDaniel S.F."/>
            <person name="Hoernstein S.N.W."/>
            <person name="Larsson A."/>
            <person name="Li F.W."/>
            <person name="Perroud P.F."/>
            <person name="Phillips J."/>
            <person name="Ranjan P."/>
            <person name="Rokshar D.S."/>
            <person name="Rothfels C.J."/>
            <person name="Schneider L."/>
            <person name="Shu S."/>
            <person name="Stevenson D.W."/>
            <person name="Thummler F."/>
            <person name="Tillich M."/>
            <person name="Villarreal Aguilar J.C."/>
            <person name="Widiez T."/>
            <person name="Wong G.K."/>
            <person name="Wymore A."/>
            <person name="Zhang Y."/>
            <person name="Zimmer A.D."/>
            <person name="Quatrano R.S."/>
            <person name="Mayer K.F.X."/>
            <person name="Goodstein D."/>
            <person name="Casacuberta J.M."/>
            <person name="Vandepoele K."/>
            <person name="Reski R."/>
            <person name="Cuming A.C."/>
            <person name="Tuskan G.A."/>
            <person name="Maumus F."/>
            <person name="Salse J."/>
            <person name="Schmutz J."/>
            <person name="Rensing S.A."/>
        </authorList>
    </citation>
    <scope>NUCLEOTIDE SEQUENCE [LARGE SCALE GENOMIC DNA]</scope>
    <source>
        <strain evidence="4 5">cv. Gransden 2004</strain>
    </source>
</reference>
<reference evidence="3 5" key="1">
    <citation type="journal article" date="2008" name="Science">
        <title>The Physcomitrella genome reveals evolutionary insights into the conquest of land by plants.</title>
        <authorList>
            <person name="Rensing S."/>
            <person name="Lang D."/>
            <person name="Zimmer A."/>
            <person name="Terry A."/>
            <person name="Salamov A."/>
            <person name="Shapiro H."/>
            <person name="Nishiyama T."/>
            <person name="Perroud P.-F."/>
            <person name="Lindquist E."/>
            <person name="Kamisugi Y."/>
            <person name="Tanahashi T."/>
            <person name="Sakakibara K."/>
            <person name="Fujita T."/>
            <person name="Oishi K."/>
            <person name="Shin-I T."/>
            <person name="Kuroki Y."/>
            <person name="Toyoda A."/>
            <person name="Suzuki Y."/>
            <person name="Hashimoto A."/>
            <person name="Yamaguchi K."/>
            <person name="Sugano A."/>
            <person name="Kohara Y."/>
            <person name="Fujiyama A."/>
            <person name="Anterola A."/>
            <person name="Aoki S."/>
            <person name="Ashton N."/>
            <person name="Barbazuk W.B."/>
            <person name="Barker E."/>
            <person name="Bennetzen J."/>
            <person name="Bezanilla M."/>
            <person name="Blankenship R."/>
            <person name="Cho S.H."/>
            <person name="Dutcher S."/>
            <person name="Estelle M."/>
            <person name="Fawcett J.A."/>
            <person name="Gundlach H."/>
            <person name="Hanada K."/>
            <person name="Heyl A."/>
            <person name="Hicks K.A."/>
            <person name="Hugh J."/>
            <person name="Lohr M."/>
            <person name="Mayer K."/>
            <person name="Melkozernov A."/>
            <person name="Murata T."/>
            <person name="Nelson D."/>
            <person name="Pils B."/>
            <person name="Prigge M."/>
            <person name="Reiss B."/>
            <person name="Renner T."/>
            <person name="Rombauts S."/>
            <person name="Rushton P."/>
            <person name="Sanderfoot A."/>
            <person name="Schween G."/>
            <person name="Shiu S.-H."/>
            <person name="Stueber K."/>
            <person name="Theodoulou F.L."/>
            <person name="Tu H."/>
            <person name="Van de Peer Y."/>
            <person name="Verrier P.J."/>
            <person name="Waters E."/>
            <person name="Wood A."/>
            <person name="Yang L."/>
            <person name="Cove D."/>
            <person name="Cuming A."/>
            <person name="Hasebe M."/>
            <person name="Lucas S."/>
            <person name="Mishler D.B."/>
            <person name="Reski R."/>
            <person name="Grigoriev I."/>
            <person name="Quatrano R.S."/>
            <person name="Boore J.L."/>
        </authorList>
    </citation>
    <scope>NUCLEOTIDE SEQUENCE [LARGE SCALE GENOMIC DNA]</scope>
    <source>
        <strain evidence="4 5">cv. Gransden 2004</strain>
    </source>
</reference>
<dbReference type="RefSeq" id="XP_024374958.1">
    <property type="nucleotide sequence ID" value="XM_024519190.2"/>
</dbReference>
<keyword evidence="2" id="KW-0812">Transmembrane</keyword>
<evidence type="ECO:0000313" key="3">
    <source>
        <dbReference type="EMBL" id="PNR53941.1"/>
    </source>
</evidence>
<reference evidence="4" key="3">
    <citation type="submission" date="2020-12" db="UniProtKB">
        <authorList>
            <consortium name="EnsemblPlants"/>
        </authorList>
    </citation>
    <scope>IDENTIFICATION</scope>
</reference>
<dbReference type="Gene3D" id="3.40.50.1000">
    <property type="entry name" value="HAD superfamily/HAD-like"/>
    <property type="match status" value="1"/>
</dbReference>
<proteinExistence type="predicted"/>
<dbReference type="InterPro" id="IPR023214">
    <property type="entry name" value="HAD_sf"/>
</dbReference>
<dbReference type="Pfam" id="PF03767">
    <property type="entry name" value="Acid_phosphat_B"/>
    <property type="match status" value="1"/>
</dbReference>
<dbReference type="PANTHER" id="PTHR31284">
    <property type="entry name" value="ACID PHOSPHATASE-LIKE PROTEIN"/>
    <property type="match status" value="1"/>
</dbReference>
<dbReference type="PANTHER" id="PTHR31284:SF10">
    <property type="entry name" value="ACID PHOSPHATASE-LIKE PROTEIN"/>
    <property type="match status" value="1"/>
</dbReference>
<dbReference type="AlphaFoldDB" id="A0A2K1KJI5"/>
<keyword evidence="2" id="KW-1133">Transmembrane helix</keyword>
<dbReference type="EnsemblPlants" id="Pp3c5_13290V3.2">
    <property type="protein sequence ID" value="Pp3c5_13290V3.2"/>
    <property type="gene ID" value="Pp3c5_13290"/>
</dbReference>
<name>A0A2K1KJI5_PHYPA</name>
<accession>A0A2K1KJI5</accession>
<keyword evidence="1" id="KW-0732">Signal</keyword>
<evidence type="ECO:0000313" key="4">
    <source>
        <dbReference type="EnsemblPlants" id="Pp3c5_13290V3.1"/>
    </source>
</evidence>
<feature type="transmembrane region" description="Helical" evidence="2">
    <location>
        <begin position="95"/>
        <end position="127"/>
    </location>
</feature>
<keyword evidence="2" id="KW-0472">Membrane</keyword>
<dbReference type="Proteomes" id="UP000006727">
    <property type="component" value="Chromosome 5"/>
</dbReference>
<evidence type="ECO:0008006" key="6">
    <source>
        <dbReference type="Google" id="ProtNLM"/>
    </source>
</evidence>
<dbReference type="PaxDb" id="3218-PP1S350_27V6.2"/>
<keyword evidence="5" id="KW-1185">Reference proteome</keyword>